<evidence type="ECO:0000313" key="3">
    <source>
        <dbReference type="Proteomes" id="UP000587527"/>
    </source>
</evidence>
<dbReference type="RefSeq" id="WP_184834063.1">
    <property type="nucleotide sequence ID" value="NZ_JACHMN010000002.1"/>
</dbReference>
<dbReference type="Proteomes" id="UP000587527">
    <property type="component" value="Unassembled WGS sequence"/>
</dbReference>
<feature type="transmembrane region" description="Helical" evidence="1">
    <location>
        <begin position="78"/>
        <end position="98"/>
    </location>
</feature>
<dbReference type="AlphaFoldDB" id="A0A841BMR3"/>
<reference evidence="2 3" key="1">
    <citation type="submission" date="2020-08" db="EMBL/GenBank/DDBJ databases">
        <title>Sequencing the genomes of 1000 actinobacteria strains.</title>
        <authorList>
            <person name="Klenk H.-P."/>
        </authorList>
    </citation>
    <scope>NUCLEOTIDE SEQUENCE [LARGE SCALE GENOMIC DNA]</scope>
    <source>
        <strain evidence="2 3">DSM 45362</strain>
    </source>
</reference>
<feature type="transmembrane region" description="Helical" evidence="1">
    <location>
        <begin position="131"/>
        <end position="155"/>
    </location>
</feature>
<keyword evidence="1" id="KW-1133">Transmembrane helix</keyword>
<organism evidence="2 3">
    <name type="scientific">Allocatelliglobosispora scoriae</name>
    <dbReference type="NCBI Taxonomy" id="643052"/>
    <lineage>
        <taxon>Bacteria</taxon>
        <taxon>Bacillati</taxon>
        <taxon>Actinomycetota</taxon>
        <taxon>Actinomycetes</taxon>
        <taxon>Micromonosporales</taxon>
        <taxon>Micromonosporaceae</taxon>
        <taxon>Allocatelliglobosispora</taxon>
    </lineage>
</organism>
<protein>
    <submittedName>
        <fullName evidence="2">Uncharacterized protein</fullName>
    </submittedName>
</protein>
<accession>A0A841BMR3</accession>
<name>A0A841BMR3_9ACTN</name>
<keyword evidence="1" id="KW-0812">Transmembrane</keyword>
<feature type="transmembrane region" description="Helical" evidence="1">
    <location>
        <begin position="161"/>
        <end position="179"/>
    </location>
</feature>
<dbReference type="EMBL" id="JACHMN010000002">
    <property type="protein sequence ID" value="MBB5868263.1"/>
    <property type="molecule type" value="Genomic_DNA"/>
</dbReference>
<evidence type="ECO:0000313" key="2">
    <source>
        <dbReference type="EMBL" id="MBB5868263.1"/>
    </source>
</evidence>
<feature type="transmembrane region" description="Helical" evidence="1">
    <location>
        <begin position="235"/>
        <end position="251"/>
    </location>
</feature>
<gene>
    <name evidence="2" type="ORF">F4553_001642</name>
</gene>
<feature type="transmembrane region" description="Helical" evidence="1">
    <location>
        <begin position="43"/>
        <end position="62"/>
    </location>
</feature>
<evidence type="ECO:0000256" key="1">
    <source>
        <dbReference type="SAM" id="Phobius"/>
    </source>
</evidence>
<feature type="transmembrane region" description="Helical" evidence="1">
    <location>
        <begin position="211"/>
        <end position="229"/>
    </location>
</feature>
<keyword evidence="3" id="KW-1185">Reference proteome</keyword>
<keyword evidence="1" id="KW-0472">Membrane</keyword>
<sequence>MSTGISPSELQQAGAWLTERGLTDAQPTPMLAMRLAVRRRARIADSLILAALIIVAALALTYERLPTSALGGFQPHRAAPLLFLAAGMVILLLGRSMVDRWVRRVDRRAAATLSRRAAHPLKPGWRALLGLPYAVFAAATFAAAALLAVGALIVGDSTVRYAALILLVGLISVTVGNVVQLRALLARPVVAEDELSLTADVVMRVEDARELTAPHLAWTLPMVLIFGTAPGWWNVAAIASIALGLIGLILLQKRSPTSVAMARQAMISQ</sequence>
<comment type="caution">
    <text evidence="2">The sequence shown here is derived from an EMBL/GenBank/DDBJ whole genome shotgun (WGS) entry which is preliminary data.</text>
</comment>
<proteinExistence type="predicted"/>